<proteinExistence type="predicted"/>
<reference evidence="2 3" key="1">
    <citation type="submission" date="2018-09" db="EMBL/GenBank/DDBJ databases">
        <authorList>
            <person name="Ayala-Pineda K."/>
            <person name="Cadiz V.M."/>
            <person name="Costa R."/>
            <person name="Salisbury A."/>
            <person name="Cassin E."/>
            <person name="Strong C."/>
            <person name="Regner K."/>
            <person name="Tsourkas P.K."/>
            <person name="Garlena R.A."/>
            <person name="Russell D.A."/>
            <person name="Pope W.H."/>
            <person name="Jacobs-Sera D."/>
            <person name="Hatfull G.F."/>
        </authorList>
    </citation>
    <scope>NUCLEOTIDE SEQUENCE [LARGE SCALE GENOMIC DNA]</scope>
</reference>
<gene>
    <name evidence="2" type="primary">56</name>
    <name evidence="2" type="ORF">SEA_RIPARIAN_56</name>
</gene>
<sequence>MAYYKKGDGMKHVIAISGNDLAYLRKAALSAFQEAGQIGVLRIYITDDGKLMFGARGHVTKVIGRPIKASDEEREMGLSAPSGNPYANIDDDEDAQDAAEAVGLSLEERVAHLEELVKGENIVVINLSKS</sequence>
<protein>
    <submittedName>
        <fullName evidence="2">Uncharacterized protein</fullName>
    </submittedName>
</protein>
<evidence type="ECO:0000313" key="2">
    <source>
        <dbReference type="EMBL" id="AYQ98629.1"/>
    </source>
</evidence>
<dbReference type="Proteomes" id="UP000266965">
    <property type="component" value="Segment"/>
</dbReference>
<feature type="region of interest" description="Disordered" evidence="1">
    <location>
        <begin position="72"/>
        <end position="91"/>
    </location>
</feature>
<name>A0A3G3LWN7_9CAUD</name>
<accession>A0A3G3LWN7</accession>
<organism evidence="2 3">
    <name type="scientific">Mycobacterium phage Riparian</name>
    <dbReference type="NCBI Taxonomy" id="2341079"/>
    <lineage>
        <taxon>Viruses</taxon>
        <taxon>Duplodnaviria</taxon>
        <taxon>Heunggongvirae</taxon>
        <taxon>Uroviricota</taxon>
        <taxon>Caudoviricetes</taxon>
        <taxon>Papyrusvirus</taxon>
        <taxon>Papyrusvirus send513</taxon>
    </lineage>
</organism>
<evidence type="ECO:0000313" key="3">
    <source>
        <dbReference type="Proteomes" id="UP000266965"/>
    </source>
</evidence>
<evidence type="ECO:0000256" key="1">
    <source>
        <dbReference type="SAM" id="MobiDB-lite"/>
    </source>
</evidence>
<dbReference type="EMBL" id="MH926059">
    <property type="protein sequence ID" value="AYQ98629.1"/>
    <property type="molecule type" value="Genomic_DNA"/>
</dbReference>